<feature type="domain" description="Myb-like DNA-binding" evidence="2">
    <location>
        <begin position="53"/>
        <end position="99"/>
    </location>
</feature>
<evidence type="ECO:0000313" key="3">
    <source>
        <dbReference type="EMBL" id="KND94176.1"/>
    </source>
</evidence>
<reference evidence="3 4" key="1">
    <citation type="journal article" date="2015" name="BMC Genomics">
        <title>The genome of the truffle-parasite Tolypocladium ophioglossoides and the evolution of antifungal peptaibiotics.</title>
        <authorList>
            <person name="Quandt C.A."/>
            <person name="Bushley K.E."/>
            <person name="Spatafora J.W."/>
        </authorList>
    </citation>
    <scope>NUCLEOTIDE SEQUENCE [LARGE SCALE GENOMIC DNA]</scope>
    <source>
        <strain evidence="3 4">CBS 100239</strain>
    </source>
</reference>
<proteinExistence type="predicted"/>
<protein>
    <recommendedName>
        <fullName evidence="2">Myb-like DNA-binding domain-containing protein</fullName>
    </recommendedName>
</protein>
<feature type="non-terminal residue" evidence="3">
    <location>
        <position position="1"/>
    </location>
</feature>
<evidence type="ECO:0000259" key="2">
    <source>
        <dbReference type="Pfam" id="PF22980"/>
    </source>
</evidence>
<comment type="caution">
    <text evidence="3">The sequence shown here is derived from an EMBL/GenBank/DDBJ whole genome shotgun (WGS) entry which is preliminary data.</text>
</comment>
<evidence type="ECO:0000313" key="4">
    <source>
        <dbReference type="Proteomes" id="UP000036947"/>
    </source>
</evidence>
<dbReference type="Proteomes" id="UP000036947">
    <property type="component" value="Unassembled WGS sequence"/>
</dbReference>
<dbReference type="OrthoDB" id="5403747at2759"/>
<feature type="region of interest" description="Disordered" evidence="1">
    <location>
        <begin position="124"/>
        <end position="164"/>
    </location>
</feature>
<gene>
    <name evidence="3" type="ORF">TOPH_01099</name>
</gene>
<feature type="compositionally biased region" description="Low complexity" evidence="1">
    <location>
        <begin position="130"/>
        <end position="144"/>
    </location>
</feature>
<accession>A0A0L0NJ90</accession>
<evidence type="ECO:0000256" key="1">
    <source>
        <dbReference type="SAM" id="MobiDB-lite"/>
    </source>
</evidence>
<organism evidence="3 4">
    <name type="scientific">Tolypocladium ophioglossoides (strain CBS 100239)</name>
    <name type="common">Snaketongue truffleclub</name>
    <name type="synonym">Elaphocordyceps ophioglossoides</name>
    <dbReference type="NCBI Taxonomy" id="1163406"/>
    <lineage>
        <taxon>Eukaryota</taxon>
        <taxon>Fungi</taxon>
        <taxon>Dikarya</taxon>
        <taxon>Ascomycota</taxon>
        <taxon>Pezizomycotina</taxon>
        <taxon>Sordariomycetes</taxon>
        <taxon>Hypocreomycetidae</taxon>
        <taxon>Hypocreales</taxon>
        <taxon>Ophiocordycipitaceae</taxon>
        <taxon>Tolypocladium</taxon>
    </lineage>
</organism>
<feature type="compositionally biased region" description="Acidic residues" evidence="1">
    <location>
        <begin position="154"/>
        <end position="164"/>
    </location>
</feature>
<dbReference type="InterPro" id="IPR054505">
    <property type="entry name" value="Myb_DNA-bind_8"/>
</dbReference>
<name>A0A0L0NJ90_TOLOC</name>
<sequence length="193" mass="20914">NPSYSRSSAAFHSCNSTNSHKTTFANNLNVQRKSATMAEEMTRTPKKEPTASEAMFFFAIVKHTRNKADIDWDLVAAEQGFKNAEVAKVRFGQVKRKLGITTSNDTPASSARSVAKKGITSTVRTPTKVGKNTGRTGTKGNAGRDPAKVKKEEPADDMDDATVDDADTVKAECVDPAAQFEADMNAIHEDDPF</sequence>
<dbReference type="STRING" id="1163406.A0A0L0NJ90"/>
<dbReference type="EMBL" id="LFRF01000002">
    <property type="protein sequence ID" value="KND94176.1"/>
    <property type="molecule type" value="Genomic_DNA"/>
</dbReference>
<dbReference type="AlphaFoldDB" id="A0A0L0NJ90"/>
<keyword evidence="4" id="KW-1185">Reference proteome</keyword>
<dbReference type="Pfam" id="PF22980">
    <property type="entry name" value="Myb_DNA-bind_8"/>
    <property type="match status" value="1"/>
</dbReference>